<gene>
    <name evidence="4" type="ORF">COW36_14120</name>
</gene>
<dbReference type="SUPFAM" id="SSF51161">
    <property type="entry name" value="Trimeric LpxA-like enzymes"/>
    <property type="match status" value="1"/>
</dbReference>
<accession>A0A2M7G3H1</accession>
<dbReference type="Proteomes" id="UP000231019">
    <property type="component" value="Unassembled WGS sequence"/>
</dbReference>
<keyword evidence="1" id="KW-0028">Amino-acid biosynthesis</keyword>
<name>A0A2M7G3H1_9BACT</name>
<dbReference type="GO" id="GO:0008652">
    <property type="term" value="P:amino acid biosynthetic process"/>
    <property type="evidence" value="ECO:0007669"/>
    <property type="project" value="UniProtKB-KW"/>
</dbReference>
<evidence type="ECO:0000313" key="4">
    <source>
        <dbReference type="EMBL" id="PIW16257.1"/>
    </source>
</evidence>
<keyword evidence="2 4" id="KW-0808">Transferase</keyword>
<reference evidence="4 5" key="1">
    <citation type="submission" date="2017-09" db="EMBL/GenBank/DDBJ databases">
        <title>Depth-based differentiation of microbial function through sediment-hosted aquifers and enrichment of novel symbionts in the deep terrestrial subsurface.</title>
        <authorList>
            <person name="Probst A.J."/>
            <person name="Ladd B."/>
            <person name="Jarett J.K."/>
            <person name="Geller-Mcgrath D.E."/>
            <person name="Sieber C.M."/>
            <person name="Emerson J.B."/>
            <person name="Anantharaman K."/>
            <person name="Thomas B.C."/>
            <person name="Malmstrom R."/>
            <person name="Stieglmeier M."/>
            <person name="Klingl A."/>
            <person name="Woyke T."/>
            <person name="Ryan C.M."/>
            <person name="Banfield J.F."/>
        </authorList>
    </citation>
    <scope>NUCLEOTIDE SEQUENCE [LARGE SCALE GENOMIC DNA]</scope>
    <source>
        <strain evidence="4">CG17_big_fil_post_rev_8_21_14_2_50_48_46</strain>
    </source>
</reference>
<dbReference type="InterPro" id="IPR042122">
    <property type="entry name" value="Ser_AcTrfase_N_sf"/>
</dbReference>
<dbReference type="Gene3D" id="1.10.3130.10">
    <property type="entry name" value="serine acetyltransferase, domain 1"/>
    <property type="match status" value="1"/>
</dbReference>
<protein>
    <submittedName>
        <fullName evidence="4">Serine acetyltransferase</fullName>
    </submittedName>
</protein>
<dbReference type="PANTHER" id="PTHR42811">
    <property type="entry name" value="SERINE ACETYLTRANSFERASE"/>
    <property type="match status" value="1"/>
</dbReference>
<dbReference type="InterPro" id="IPR053376">
    <property type="entry name" value="Serine_acetyltransferase"/>
</dbReference>
<organism evidence="4 5">
    <name type="scientific">bacterium (Candidatus Blackallbacteria) CG17_big_fil_post_rev_8_21_14_2_50_48_46</name>
    <dbReference type="NCBI Taxonomy" id="2014261"/>
    <lineage>
        <taxon>Bacteria</taxon>
        <taxon>Candidatus Blackallbacteria</taxon>
    </lineage>
</organism>
<dbReference type="EMBL" id="PFFQ01000039">
    <property type="protein sequence ID" value="PIW16257.1"/>
    <property type="molecule type" value="Genomic_DNA"/>
</dbReference>
<keyword evidence="3" id="KW-0012">Acyltransferase</keyword>
<evidence type="ECO:0000256" key="1">
    <source>
        <dbReference type="ARBA" id="ARBA00022605"/>
    </source>
</evidence>
<dbReference type="CDD" id="cd03354">
    <property type="entry name" value="LbH_SAT"/>
    <property type="match status" value="1"/>
</dbReference>
<dbReference type="GO" id="GO:0016746">
    <property type="term" value="F:acyltransferase activity"/>
    <property type="evidence" value="ECO:0007669"/>
    <property type="project" value="UniProtKB-KW"/>
</dbReference>
<sequence length="287" mass="31799">MKPQTEIEKTSLTLAERLQHRHKHLTVTANLSRKRVYSWVEDLLGILFPHLEEHITPAEEISVRLTELQAQLGRLLKQLGTEPEISALFFAEDLPHADLCIQQDAKGIWQGDPAAHSLDEVIMTYPGFLAVAIYRLAHALWKRQVPILPRMLTEHAHQLTGIDIHPGATIGCRFCIDHGTGVVIGESTWIGDDVKLYQGVTLGALSVEKSLANTKRHPSIEDRVVIYANATILGGETVIGHDTIIGGNVWLTDSVPANSLVYHKAQITVRNKEHSCIQDVCSTQATD</sequence>
<dbReference type="InterPro" id="IPR045304">
    <property type="entry name" value="LbH_SAT"/>
</dbReference>
<evidence type="ECO:0000256" key="2">
    <source>
        <dbReference type="ARBA" id="ARBA00022679"/>
    </source>
</evidence>
<dbReference type="InterPro" id="IPR011004">
    <property type="entry name" value="Trimer_LpxA-like_sf"/>
</dbReference>
<evidence type="ECO:0000256" key="3">
    <source>
        <dbReference type="ARBA" id="ARBA00023315"/>
    </source>
</evidence>
<evidence type="ECO:0000313" key="5">
    <source>
        <dbReference type="Proteomes" id="UP000231019"/>
    </source>
</evidence>
<comment type="caution">
    <text evidence="4">The sequence shown here is derived from an EMBL/GenBank/DDBJ whole genome shotgun (WGS) entry which is preliminary data.</text>
</comment>
<proteinExistence type="predicted"/>
<dbReference type="AlphaFoldDB" id="A0A2M7G3H1"/>
<dbReference type="NCBIfam" id="NF041874">
    <property type="entry name" value="EPS_EpsC"/>
    <property type="match status" value="1"/>
</dbReference>
<dbReference type="Gene3D" id="2.160.10.10">
    <property type="entry name" value="Hexapeptide repeat proteins"/>
    <property type="match status" value="1"/>
</dbReference>